<evidence type="ECO:0000313" key="4">
    <source>
        <dbReference type="EnsemblPlants" id="OPUNC08G17900.1"/>
    </source>
</evidence>
<dbReference type="InterPro" id="IPR044824">
    <property type="entry name" value="MAIN-like"/>
</dbReference>
<keyword evidence="1" id="KW-0175">Coiled coil</keyword>
<evidence type="ECO:0000259" key="3">
    <source>
        <dbReference type="Pfam" id="PF10536"/>
    </source>
</evidence>
<evidence type="ECO:0000313" key="5">
    <source>
        <dbReference type="Proteomes" id="UP000026962"/>
    </source>
</evidence>
<feature type="coiled-coil region" evidence="1">
    <location>
        <begin position="941"/>
        <end position="968"/>
    </location>
</feature>
<dbReference type="InterPro" id="IPR019557">
    <property type="entry name" value="AminoTfrase-like_pln_mobile"/>
</dbReference>
<dbReference type="PANTHER" id="PTHR46033:SF16">
    <property type="entry name" value="AMINOTRANSFERASE-LIKE PLANT MOBILE DOMAIN-CONTAINING PROTEIN"/>
    <property type="match status" value="1"/>
</dbReference>
<dbReference type="Proteomes" id="UP000026962">
    <property type="component" value="Chromosome 8"/>
</dbReference>
<feature type="region of interest" description="Disordered" evidence="2">
    <location>
        <begin position="544"/>
        <end position="598"/>
    </location>
</feature>
<evidence type="ECO:0000256" key="2">
    <source>
        <dbReference type="SAM" id="MobiDB-lite"/>
    </source>
</evidence>
<dbReference type="eggNOG" id="ENOG502SB7U">
    <property type="taxonomic scope" value="Eukaryota"/>
</dbReference>
<reference evidence="4" key="2">
    <citation type="submission" date="2018-05" db="EMBL/GenBank/DDBJ databases">
        <title>OpunRS2 (Oryza punctata Reference Sequence Version 2).</title>
        <authorList>
            <person name="Zhang J."/>
            <person name="Kudrna D."/>
            <person name="Lee S."/>
            <person name="Talag J."/>
            <person name="Welchert J."/>
            <person name="Wing R.A."/>
        </authorList>
    </citation>
    <scope>NUCLEOTIDE SEQUENCE [LARGE SCALE GENOMIC DNA]</scope>
</reference>
<proteinExistence type="predicted"/>
<organism evidence="4">
    <name type="scientific">Oryza punctata</name>
    <name type="common">Red rice</name>
    <dbReference type="NCBI Taxonomy" id="4537"/>
    <lineage>
        <taxon>Eukaryota</taxon>
        <taxon>Viridiplantae</taxon>
        <taxon>Streptophyta</taxon>
        <taxon>Embryophyta</taxon>
        <taxon>Tracheophyta</taxon>
        <taxon>Spermatophyta</taxon>
        <taxon>Magnoliopsida</taxon>
        <taxon>Liliopsida</taxon>
        <taxon>Poales</taxon>
        <taxon>Poaceae</taxon>
        <taxon>BOP clade</taxon>
        <taxon>Oryzoideae</taxon>
        <taxon>Oryzeae</taxon>
        <taxon>Oryzinae</taxon>
        <taxon>Oryza</taxon>
    </lineage>
</organism>
<dbReference type="Gramene" id="OPUNC08G17900.1">
    <property type="protein sequence ID" value="OPUNC08G17900.1"/>
    <property type="gene ID" value="OPUNC08G17900"/>
</dbReference>
<evidence type="ECO:0000256" key="1">
    <source>
        <dbReference type="SAM" id="Coils"/>
    </source>
</evidence>
<dbReference type="GO" id="GO:0010073">
    <property type="term" value="P:meristem maintenance"/>
    <property type="evidence" value="ECO:0007669"/>
    <property type="project" value="InterPro"/>
</dbReference>
<feature type="region of interest" description="Disordered" evidence="2">
    <location>
        <begin position="634"/>
        <end position="662"/>
    </location>
</feature>
<accession>A0A0E0LWN0</accession>
<sequence length="1038" mass="117095">MMHVLKPVSMNSTGVHELPRHTATLAQRFIDSPAKRWLEDHPMRLKMTVPPNEKLLLWARMMLVNPEDREYLKKADIFRGVFASLYQCYIDPSLVAAFLTYWNVDGHTLITSKGEMGYPLHTMYDAMGIPISGRLYEEFIPAPSTFHGYVQTLHSIYIDVCPLKLKKGPGLVTVAAWVNHFFGIEHAPSQSFSFLPDCLADHSDPLYEDLGFRVEIRDGRPAAIMHGQEISYTNTYPLVVYRAAFIAAWLCTYCVPTEEGHYVRPEVFTMAVEIAQGSRRAIGVTSMALLYRTLDNVYHHVVAQKASASDCSLFVPAHFLMGWFASFWNEAPRTISLAGLVRDPPFIMDFRNYESMDIKSAHNLFWDFNEDSSSLRSLDFLGRSSIRFLTSNQEIEIIDDRTSHAHWRISIAAVDFLVSCTVGGVTYRRGENFDNQVYCPHRFARMFNYDQHVPNCLMITDKRTRSLDFPRYLRSNSKEESLQLLQRRHLAYFRPRGHSLSIQPFARASRCSLEYIKWYSEAFKFLKHPSSFCSRLKGSNKIKIASRKDAPGTKISGDSGANKSTPVQRRKTAKSASTPPKHQEKSPHAAVVKTKSSSSAASLKHGELAMIESSRPGKNICKVRACIDNFDSVTGRAPSNASQEPLGSSPPEGTKPNLQAAMSTDPLDEGLAIPTDDIISTLPANFIARELPDLSDNFDGVINSEVNLHLDSPTSQNAIKKDHVESYIHKSDKPCDAVNPTAQAGETVQRATPTEVERFSSESKQLFTDIEQIIAQVSQSPNMNSGSGESFQLNEFNGDSTVTLPKLSDAVSARYIKHIWYDVSAFQDLLKKRPIQKDVVLREISLSLNLWGNFFLEPPPEIGRLMKGLQMLHRALSEEAHLSDTDLIPTQQDQVNQHVATLRTAQDKVKSSCVTLDAITSGYKKEHMAEECTKRVCMQQAQAIKQEISGLRAKLQQVEDAYSCAQHRQDAITEYLNSHLERSRQAKNRESEIAVHLEQASTHQKNFQDITDLTKHDEFGLSKYIYNLFDFFMGCSFE</sequence>
<dbReference type="EnsemblPlants" id="OPUNC08G17900.1">
    <property type="protein sequence ID" value="OPUNC08G17900.1"/>
    <property type="gene ID" value="OPUNC08G17900"/>
</dbReference>
<dbReference type="HOGENOM" id="CLU_006289_0_0_1"/>
<reference evidence="4" key="1">
    <citation type="submission" date="2015-04" db="UniProtKB">
        <authorList>
            <consortium name="EnsemblPlants"/>
        </authorList>
    </citation>
    <scope>IDENTIFICATION</scope>
</reference>
<dbReference type="AlphaFoldDB" id="A0A0E0LWN0"/>
<keyword evidence="5" id="KW-1185">Reference proteome</keyword>
<dbReference type="OMA" id="HAHWRIS"/>
<dbReference type="Pfam" id="PF10536">
    <property type="entry name" value="PMD"/>
    <property type="match status" value="1"/>
</dbReference>
<name>A0A0E0LWN0_ORYPU</name>
<dbReference type="STRING" id="4537.A0A0E0LWN0"/>
<dbReference type="PANTHER" id="PTHR46033">
    <property type="entry name" value="PROTEIN MAIN-LIKE 2"/>
    <property type="match status" value="1"/>
</dbReference>
<protein>
    <recommendedName>
        <fullName evidence="3">Aminotransferase-like plant mobile domain-containing protein</fullName>
    </recommendedName>
</protein>
<feature type="compositionally biased region" description="Low complexity" evidence="2">
    <location>
        <begin position="589"/>
        <end position="598"/>
    </location>
</feature>
<feature type="domain" description="Aminotransferase-like plant mobile" evidence="3">
    <location>
        <begin position="76"/>
        <end position="304"/>
    </location>
</feature>
<feature type="compositionally biased region" description="Polar residues" evidence="2">
    <location>
        <begin position="637"/>
        <end position="646"/>
    </location>
</feature>